<feature type="domain" description="Peptidase C14 caspase" evidence="2">
    <location>
        <begin position="1"/>
        <end position="265"/>
    </location>
</feature>
<reference evidence="3" key="1">
    <citation type="journal article" date="2020" name="Stud. Mycol.">
        <title>101 Dothideomycetes genomes: a test case for predicting lifestyles and emergence of pathogens.</title>
        <authorList>
            <person name="Haridas S."/>
            <person name="Albert R."/>
            <person name="Binder M."/>
            <person name="Bloem J."/>
            <person name="Labutti K."/>
            <person name="Salamov A."/>
            <person name="Andreopoulos B."/>
            <person name="Baker S."/>
            <person name="Barry K."/>
            <person name="Bills G."/>
            <person name="Bluhm B."/>
            <person name="Cannon C."/>
            <person name="Castanera R."/>
            <person name="Culley D."/>
            <person name="Daum C."/>
            <person name="Ezra D."/>
            <person name="Gonzalez J."/>
            <person name="Henrissat B."/>
            <person name="Kuo A."/>
            <person name="Liang C."/>
            <person name="Lipzen A."/>
            <person name="Lutzoni F."/>
            <person name="Magnuson J."/>
            <person name="Mondo S."/>
            <person name="Nolan M."/>
            <person name="Ohm R."/>
            <person name="Pangilinan J."/>
            <person name="Park H.-J."/>
            <person name="Ramirez L."/>
            <person name="Alfaro M."/>
            <person name="Sun H."/>
            <person name="Tritt A."/>
            <person name="Yoshinaga Y."/>
            <person name="Zwiers L.-H."/>
            <person name="Turgeon B."/>
            <person name="Goodwin S."/>
            <person name="Spatafora J."/>
            <person name="Crous P."/>
            <person name="Grigoriev I."/>
        </authorList>
    </citation>
    <scope>NUCLEOTIDE SEQUENCE</scope>
    <source>
        <strain evidence="3">CBS 207.26</strain>
    </source>
</reference>
<protein>
    <recommendedName>
        <fullName evidence="2">Peptidase C14 caspase domain-containing protein</fullName>
    </recommendedName>
</protein>
<evidence type="ECO:0000313" key="4">
    <source>
        <dbReference type="Proteomes" id="UP000800200"/>
    </source>
</evidence>
<dbReference type="PANTHER" id="PTHR48104">
    <property type="entry name" value="METACASPASE-4"/>
    <property type="match status" value="1"/>
</dbReference>
<gene>
    <name evidence="3" type="ORF">K469DRAFT_544143</name>
</gene>
<dbReference type="InterPro" id="IPR050452">
    <property type="entry name" value="Metacaspase"/>
</dbReference>
<dbReference type="AlphaFoldDB" id="A0A6A6EXN9"/>
<keyword evidence="4" id="KW-1185">Reference proteome</keyword>
<sequence>GCVRDVQIIKNYLETGSIPVDIATLTASEPIHPNSRIPAEEPDLWPTYANVMSKLGKITAQAKSGDCVYLHFSGHGARNEKTGDLDLVLIDDVHGIRYLGGQELAALMGQMVKKKLYVTLVFDCCFSGGILRHGGLQDAATRTIAYDPAVDALYPGVMNSCPEASSSIRDASILPKWLIDPDGYTVLTACGPHEKAQELVLGSREMKREEKKVKNGALSYFLVQALVSLRKRPVEITHESLYRHICIQFHANWPKQYPMCYGNMKFDFFGRFRPGLNANYIQVYRIQGDQGLHLQAGHAHGVCEGDEYALYPLNSPGDVSTSSKRVQLRVKVDNVRDLTSDLVGVEPTSTLARVKTGWKATLLTSLSSRKVLVRLMPSVGDRTQWIAAANERGSLYLSIEGEEGQPCLFNVTRNTCDEYDILDESYQNIPSLPTILCGRKGGVYHVVDILVHLSSFKYFERIENRIPNQSFERSFGLHVRDGAGQDLTKAANIEVQDGDLLTLTLENLGPKPLYLAVFDLGPLWQIDSLLSQKGGPGFRVVEQKNRWYSGKEEIKWRMRVPEQLTGQGQWQCDDILKVFITNKPSSFAPLLLPKVSVSVDGLDGPIRSDFDRLSTFLSGLTTSARGSEHDGMDEWVTWNFHIRTTKEEHGLN</sequence>
<dbReference type="InterPro" id="IPR011600">
    <property type="entry name" value="Pept_C14_caspase"/>
</dbReference>
<dbReference type="Proteomes" id="UP000800200">
    <property type="component" value="Unassembled WGS sequence"/>
</dbReference>
<dbReference type="Pfam" id="PF00656">
    <property type="entry name" value="Peptidase_C14"/>
    <property type="match status" value="1"/>
</dbReference>
<proteinExistence type="inferred from homology"/>
<dbReference type="GO" id="GO:0006508">
    <property type="term" value="P:proteolysis"/>
    <property type="evidence" value="ECO:0007669"/>
    <property type="project" value="InterPro"/>
</dbReference>
<organism evidence="3 4">
    <name type="scientific">Zopfia rhizophila CBS 207.26</name>
    <dbReference type="NCBI Taxonomy" id="1314779"/>
    <lineage>
        <taxon>Eukaryota</taxon>
        <taxon>Fungi</taxon>
        <taxon>Dikarya</taxon>
        <taxon>Ascomycota</taxon>
        <taxon>Pezizomycotina</taxon>
        <taxon>Dothideomycetes</taxon>
        <taxon>Dothideomycetes incertae sedis</taxon>
        <taxon>Zopfiaceae</taxon>
        <taxon>Zopfia</taxon>
    </lineage>
</organism>
<dbReference type="EMBL" id="ML994610">
    <property type="protein sequence ID" value="KAF2195569.1"/>
    <property type="molecule type" value="Genomic_DNA"/>
</dbReference>
<evidence type="ECO:0000256" key="1">
    <source>
        <dbReference type="ARBA" id="ARBA00009005"/>
    </source>
</evidence>
<comment type="similarity">
    <text evidence="1">Belongs to the peptidase C14B family.</text>
</comment>
<dbReference type="OrthoDB" id="3223806at2759"/>
<accession>A0A6A6EXN9</accession>
<evidence type="ECO:0000259" key="2">
    <source>
        <dbReference type="Pfam" id="PF00656"/>
    </source>
</evidence>
<feature type="non-terminal residue" evidence="3">
    <location>
        <position position="1"/>
    </location>
</feature>
<dbReference type="GO" id="GO:0004197">
    <property type="term" value="F:cysteine-type endopeptidase activity"/>
    <property type="evidence" value="ECO:0007669"/>
    <property type="project" value="InterPro"/>
</dbReference>
<dbReference type="GO" id="GO:0005737">
    <property type="term" value="C:cytoplasm"/>
    <property type="evidence" value="ECO:0007669"/>
    <property type="project" value="TreeGrafter"/>
</dbReference>
<dbReference type="Gene3D" id="3.40.50.1460">
    <property type="match status" value="1"/>
</dbReference>
<name>A0A6A6EXN9_9PEZI</name>
<dbReference type="PANTHER" id="PTHR48104:SF30">
    <property type="entry name" value="METACASPASE-1"/>
    <property type="match status" value="1"/>
</dbReference>
<evidence type="ECO:0000313" key="3">
    <source>
        <dbReference type="EMBL" id="KAF2195569.1"/>
    </source>
</evidence>